<dbReference type="AlphaFoldDB" id="A0A4R4D4S7"/>
<proteinExistence type="predicted"/>
<accession>A0A4R4D4S7</accession>
<dbReference type="RefSeq" id="WP_132296345.1">
    <property type="nucleotide sequence ID" value="NZ_SKBM01000039.1"/>
</dbReference>
<dbReference type="Proteomes" id="UP000295023">
    <property type="component" value="Unassembled WGS sequence"/>
</dbReference>
<reference evidence="1 2" key="1">
    <citation type="submission" date="2019-03" db="EMBL/GenBank/DDBJ databases">
        <title>Paracraurococcus aquatilis NE82 genome sequence.</title>
        <authorList>
            <person name="Zhao Y."/>
            <person name="Du Z."/>
        </authorList>
    </citation>
    <scope>NUCLEOTIDE SEQUENCE [LARGE SCALE GENOMIC DNA]</scope>
    <source>
        <strain evidence="1 2">NE82</strain>
    </source>
</reference>
<evidence type="ECO:0000313" key="2">
    <source>
        <dbReference type="Proteomes" id="UP000295023"/>
    </source>
</evidence>
<keyword evidence="2" id="KW-1185">Reference proteome</keyword>
<protein>
    <submittedName>
        <fullName evidence="1">Uncharacterized protein</fullName>
    </submittedName>
</protein>
<sequence length="64" mass="6421">MSNITVLTDADLDAVSGGIKVKVNIASGNTAVSGSVVGNVRKACADVDVKYSGDSNAGNIVIRL</sequence>
<evidence type="ECO:0000313" key="1">
    <source>
        <dbReference type="EMBL" id="TCZ53392.1"/>
    </source>
</evidence>
<gene>
    <name evidence="1" type="ORF">EXY23_24670</name>
</gene>
<organism evidence="1 2">
    <name type="scientific">Roseicella aquatilis</name>
    <dbReference type="NCBI Taxonomy" id="2527868"/>
    <lineage>
        <taxon>Bacteria</taxon>
        <taxon>Pseudomonadati</taxon>
        <taxon>Pseudomonadota</taxon>
        <taxon>Alphaproteobacteria</taxon>
        <taxon>Acetobacterales</taxon>
        <taxon>Roseomonadaceae</taxon>
        <taxon>Roseicella</taxon>
    </lineage>
</organism>
<dbReference type="EMBL" id="SKBM01000039">
    <property type="protein sequence ID" value="TCZ53392.1"/>
    <property type="molecule type" value="Genomic_DNA"/>
</dbReference>
<dbReference type="OrthoDB" id="7291007at2"/>
<comment type="caution">
    <text evidence="1">The sequence shown here is derived from an EMBL/GenBank/DDBJ whole genome shotgun (WGS) entry which is preliminary data.</text>
</comment>
<name>A0A4R4D4S7_9PROT</name>